<name>A0AAN5MCH1_MORMO</name>
<organism evidence="3 4">
    <name type="scientific">Morganella morganii</name>
    <name type="common">Proteus morganii</name>
    <dbReference type="NCBI Taxonomy" id="582"/>
    <lineage>
        <taxon>Bacteria</taxon>
        <taxon>Pseudomonadati</taxon>
        <taxon>Pseudomonadota</taxon>
        <taxon>Gammaproteobacteria</taxon>
        <taxon>Enterobacterales</taxon>
        <taxon>Morganellaceae</taxon>
        <taxon>Morganella</taxon>
    </lineage>
</organism>
<feature type="domain" description="DnaT DNA-binding" evidence="2">
    <location>
        <begin position="201"/>
        <end position="270"/>
    </location>
</feature>
<sequence>MRDYGKVSPQFWIGKTGKEIREKGHEALIVSMYLLTNPHANMTGMYYLPVIYMAHETGLGLEGASKGLRRCIEAGFCHYDEDAEVVWVIEMAKYQIAPALKASDNRCIGIQREYDSQPKNQFLSMFYQKYKDCFHMSSERKPSAKKERGFEGASETLGSQEQDQEQEHKTTLSGARAKNFIPVPEAEGPPAGNWSDYPGKFVMTVHWHPDPDFSRKAAQWGVILNEPYRPEELAEFVTYWQAEGKAKHHAQWEMAFAKSIHQQRMKQPKQSGGHTDDAEFKFNPSSGKSRAVQLVEHGIRKKYGQEYLDSLAEDDRAVWGQVDGQERDGTVIDVAAGNRRIE</sequence>
<reference evidence="3" key="1">
    <citation type="journal article" date="2018" name="Genome Biol.">
        <title>SKESA: strategic k-mer extension for scrupulous assemblies.</title>
        <authorList>
            <person name="Souvorov A."/>
            <person name="Agarwala R."/>
            <person name="Lipman D.J."/>
        </authorList>
    </citation>
    <scope>NUCLEOTIDE SEQUENCE</scope>
    <source>
        <strain evidence="3">Morganella morganii ARLG-3209</strain>
    </source>
</reference>
<reference evidence="3" key="2">
    <citation type="submission" date="2020-10" db="EMBL/GenBank/DDBJ databases">
        <authorList>
            <consortium name="NCBI Pathogen Detection Project"/>
        </authorList>
    </citation>
    <scope>NUCLEOTIDE SEQUENCE</scope>
    <source>
        <strain evidence="3">Morganella morganii ARLG-3209</strain>
    </source>
</reference>
<evidence type="ECO:0000313" key="3">
    <source>
        <dbReference type="EMBL" id="HAT3807777.1"/>
    </source>
</evidence>
<evidence type="ECO:0000313" key="4">
    <source>
        <dbReference type="Proteomes" id="UP000865968"/>
    </source>
</evidence>
<dbReference type="InterPro" id="IPR040480">
    <property type="entry name" value="DnaT_DNA_bind"/>
</dbReference>
<dbReference type="EMBL" id="DACSWI010000001">
    <property type="protein sequence ID" value="HAT3807777.1"/>
    <property type="molecule type" value="Genomic_DNA"/>
</dbReference>
<feature type="compositionally biased region" description="Basic and acidic residues" evidence="1">
    <location>
        <begin position="139"/>
        <end position="150"/>
    </location>
</feature>
<accession>A0AAN5MCH1</accession>
<dbReference type="Gene3D" id="1.10.8.1180">
    <property type="match status" value="1"/>
</dbReference>
<protein>
    <recommendedName>
        <fullName evidence="2">DnaT DNA-binding domain-containing protein</fullName>
    </recommendedName>
</protein>
<feature type="region of interest" description="Disordered" evidence="1">
    <location>
        <begin position="266"/>
        <end position="287"/>
    </location>
</feature>
<dbReference type="AlphaFoldDB" id="A0AAN5MCH1"/>
<dbReference type="Pfam" id="PF17948">
    <property type="entry name" value="DnaT"/>
    <property type="match status" value="1"/>
</dbReference>
<comment type="caution">
    <text evidence="3">The sequence shown here is derived from an EMBL/GenBank/DDBJ whole genome shotgun (WGS) entry which is preliminary data.</text>
</comment>
<evidence type="ECO:0000259" key="2">
    <source>
        <dbReference type="Pfam" id="PF17948"/>
    </source>
</evidence>
<proteinExistence type="predicted"/>
<feature type="region of interest" description="Disordered" evidence="1">
    <location>
        <begin position="139"/>
        <end position="192"/>
    </location>
</feature>
<evidence type="ECO:0000256" key="1">
    <source>
        <dbReference type="SAM" id="MobiDB-lite"/>
    </source>
</evidence>
<gene>
    <name evidence="3" type="ORF">I8608_000576</name>
</gene>
<dbReference type="Proteomes" id="UP000865968">
    <property type="component" value="Unassembled WGS sequence"/>
</dbReference>